<organism evidence="1 2">
    <name type="scientific">Gordonia jacobaea</name>
    <dbReference type="NCBI Taxonomy" id="122202"/>
    <lineage>
        <taxon>Bacteria</taxon>
        <taxon>Bacillati</taxon>
        <taxon>Actinomycetota</taxon>
        <taxon>Actinomycetes</taxon>
        <taxon>Mycobacteriales</taxon>
        <taxon>Gordoniaceae</taxon>
        <taxon>Gordonia</taxon>
    </lineage>
</organism>
<evidence type="ECO:0008006" key="3">
    <source>
        <dbReference type="Google" id="ProtNLM"/>
    </source>
</evidence>
<dbReference type="RefSeq" id="WP_049699012.1">
    <property type="nucleotide sequence ID" value="NZ_LDTZ01000016.1"/>
</dbReference>
<evidence type="ECO:0000313" key="1">
    <source>
        <dbReference type="EMBL" id="KNA91706.1"/>
    </source>
</evidence>
<reference evidence="1 2" key="1">
    <citation type="submission" date="2015-05" db="EMBL/GenBank/DDBJ databases">
        <title>Draft genome sequence of the bacterium Gordonia jacobaea a new member of the Gordonia genus.</title>
        <authorList>
            <person name="Jimenez-Galisteo G."/>
            <person name="Dominguez A."/>
            <person name="Munoz E."/>
            <person name="Vinas M."/>
        </authorList>
    </citation>
    <scope>NUCLEOTIDE SEQUENCE [LARGE SCALE GENOMIC DNA]</scope>
    <source>
        <strain evidence="2">mv1</strain>
    </source>
</reference>
<comment type="caution">
    <text evidence="1">The sequence shown here is derived from an EMBL/GenBank/DDBJ whole genome shotgun (WGS) entry which is preliminary data.</text>
</comment>
<dbReference type="InterPro" id="IPR027595">
    <property type="entry name" value="CHP04338"/>
</dbReference>
<evidence type="ECO:0000313" key="2">
    <source>
        <dbReference type="Proteomes" id="UP000037247"/>
    </source>
</evidence>
<accession>A0ABR5IE99</accession>
<gene>
    <name evidence="1" type="ORF">ABW18_09040</name>
</gene>
<dbReference type="Proteomes" id="UP000037247">
    <property type="component" value="Unassembled WGS sequence"/>
</dbReference>
<sequence>MPPRDTRRERFYEAERMVFRLFERAGGTHTVQLAGTELTLPVEAQFASVDSIRDYVGRVLSMLSVAQRFDAASTPVTVRARRGHRSAHYARHLDSDLREIAIPDSAEGRWALRELVVLHEIAHHLDDSDGPAHGRQFATTLTELVGLVLGPEAEFVYRVVFADSGL</sequence>
<keyword evidence="2" id="KW-1185">Reference proteome</keyword>
<dbReference type="NCBIfam" id="TIGR04338">
    <property type="entry name" value="HEXXH_Rv0185"/>
    <property type="match status" value="1"/>
</dbReference>
<name>A0ABR5IE99_9ACTN</name>
<proteinExistence type="predicted"/>
<dbReference type="EMBL" id="LDTZ01000016">
    <property type="protein sequence ID" value="KNA91706.1"/>
    <property type="molecule type" value="Genomic_DNA"/>
</dbReference>
<protein>
    <recommendedName>
        <fullName evidence="3">TIGR04338 family metallohydrolase</fullName>
    </recommendedName>
</protein>